<dbReference type="SUPFAM" id="SSF55729">
    <property type="entry name" value="Acyl-CoA N-acyltransferases (Nat)"/>
    <property type="match status" value="2"/>
</dbReference>
<dbReference type="PANTHER" id="PTHR30480:SF16">
    <property type="entry name" value="GLYCOSIDE HYDROLASE FAMILY 3 DOMAIN PROTEIN"/>
    <property type="match status" value="1"/>
</dbReference>
<dbReference type="SUPFAM" id="SSF51445">
    <property type="entry name" value="(Trans)glycosidases"/>
    <property type="match status" value="1"/>
</dbReference>
<dbReference type="GeneID" id="63700605"/>
<evidence type="ECO:0000256" key="1">
    <source>
        <dbReference type="ARBA" id="ARBA00005336"/>
    </source>
</evidence>
<dbReference type="Proteomes" id="UP000019804">
    <property type="component" value="Unassembled WGS sequence"/>
</dbReference>
<dbReference type="OrthoDB" id="47059at2759"/>
<dbReference type="HOGENOM" id="CLU_008392_3_1_1"/>
<dbReference type="STRING" id="1388766.A0A017SCN7"/>
<sequence length="854" mass="93177">MPPTDLRKQAGQLFAVGFHGLVPSPEIKTLIRDYGLGGIVLFKRNIHDAEQLQSLILALQTEAKAAGHEHPLLIGIDQENGLVTRISPPVAAQVPGPMALGATYSEALAHDVGKATGQMLNFFGINMNYAPVCDINSEPLNPVIGARSPGDDSEFVGRVASAQAKGLREQKIIPSVKHFPGHGDTAVDSHYGLPVISKTRDQLERCELVPFRRAVAEGIETVMTAHISLPAIGDGELPATLSVDALNILRKDMNYDGMVITDCLEMDGIRATYGTEQGAVMALKAGSDSIMVCHTHAVQIASIDRVWKAVESGTIPMTRFQQAFRRVTDLKDRFLSWDTALQPKAIDSLASINTGTAALAKEAYSRSVTLIRSKADILPLSELSRVVFLFPGANTPTGGAVDGEGLGRKGSYDATVYLDIIQKYNANAVEIRYGMEGLSAEQWRQVEAAEVVIFTSINARESPYQRTLGLELPKRVREVVAIAACNPYDFLEDSSIETYIATYEPTIEAFSAAADVIFGAAPAKGVLPVGPKQTTNTQIMISPLDLANDLDQLTVVWNAALPAYPLSSDRLRTLLDRPSGHYFAARSGSVLVGFSLAYTTVNGGITSGQLAVLAVDPEYQGRGIGTILITETRAWFRQNLGLNRLALGSAFPRFWPGIPTDLPSKIQEFFIHRGFRLNPPTLRSVDLYQDISGFQSPEKYLVRAKERGYTFGVLLPEHYEECVAAQKRNFSDHTGWIEAYMVLQPNKYPSNVMVAFDKEGNQVGWTLMLPPSSSLLQRGWAFPPLCGPKTGLIGCVGVDVAHRKGGVGLALMCHAIENMKQRDIEGVFVDWVSLDGWYEQIGFEVWRSYRPGMI</sequence>
<feature type="domain" description="N-acetyltransferase" evidence="6">
    <location>
        <begin position="709"/>
        <end position="854"/>
    </location>
</feature>
<evidence type="ECO:0000256" key="4">
    <source>
        <dbReference type="ARBA" id="ARBA00023277"/>
    </source>
</evidence>
<dbReference type="InterPro" id="IPR001764">
    <property type="entry name" value="Glyco_hydro_3_N"/>
</dbReference>
<dbReference type="InterPro" id="IPR016181">
    <property type="entry name" value="Acyl_CoA_acyltransferase"/>
</dbReference>
<dbReference type="CDD" id="cd04301">
    <property type="entry name" value="NAT_SF"/>
    <property type="match status" value="2"/>
</dbReference>
<dbReference type="GO" id="GO:0009254">
    <property type="term" value="P:peptidoglycan turnover"/>
    <property type="evidence" value="ECO:0007669"/>
    <property type="project" value="TreeGrafter"/>
</dbReference>
<dbReference type="Gene3D" id="3.20.20.300">
    <property type="entry name" value="Glycoside hydrolase, family 3, N-terminal domain"/>
    <property type="match status" value="1"/>
</dbReference>
<dbReference type="EMBL" id="KK088425">
    <property type="protein sequence ID" value="EYE94702.1"/>
    <property type="molecule type" value="Genomic_DNA"/>
</dbReference>
<dbReference type="InterPro" id="IPR050226">
    <property type="entry name" value="NagZ_Beta-hexosaminidase"/>
</dbReference>
<dbReference type="GO" id="GO:0004553">
    <property type="term" value="F:hydrolase activity, hydrolyzing O-glycosyl compounds"/>
    <property type="evidence" value="ECO:0007669"/>
    <property type="project" value="InterPro"/>
</dbReference>
<keyword evidence="2" id="KW-0378">Hydrolase</keyword>
<accession>A0A017SCN7</accession>
<dbReference type="InterPro" id="IPR017853">
    <property type="entry name" value="GH"/>
</dbReference>
<name>A0A017SCN7_ASPRC</name>
<evidence type="ECO:0000313" key="7">
    <source>
        <dbReference type="EMBL" id="EYE94702.1"/>
    </source>
</evidence>
<organism evidence="7 8">
    <name type="scientific">Aspergillus ruber (strain CBS 135680)</name>
    <dbReference type="NCBI Taxonomy" id="1388766"/>
    <lineage>
        <taxon>Eukaryota</taxon>
        <taxon>Fungi</taxon>
        <taxon>Dikarya</taxon>
        <taxon>Ascomycota</taxon>
        <taxon>Pezizomycotina</taxon>
        <taxon>Eurotiomycetes</taxon>
        <taxon>Eurotiomycetidae</taxon>
        <taxon>Eurotiales</taxon>
        <taxon>Aspergillaceae</taxon>
        <taxon>Aspergillus</taxon>
        <taxon>Aspergillus subgen. Aspergillus</taxon>
    </lineage>
</organism>
<gene>
    <name evidence="7" type="ORF">EURHEDRAFT_480101</name>
</gene>
<dbReference type="PANTHER" id="PTHR30480">
    <property type="entry name" value="BETA-HEXOSAMINIDASE-RELATED"/>
    <property type="match status" value="1"/>
</dbReference>
<dbReference type="Gene3D" id="3.40.50.1700">
    <property type="entry name" value="Glycoside hydrolase family 3 C-terminal domain"/>
    <property type="match status" value="1"/>
</dbReference>
<dbReference type="InterPro" id="IPR000182">
    <property type="entry name" value="GNAT_dom"/>
</dbReference>
<protein>
    <submittedName>
        <fullName evidence="7">Putative beta-N-acetylglucosaminidase</fullName>
    </submittedName>
</protein>
<evidence type="ECO:0000313" key="8">
    <source>
        <dbReference type="Proteomes" id="UP000019804"/>
    </source>
</evidence>
<reference evidence="8" key="1">
    <citation type="journal article" date="2014" name="Nat. Commun.">
        <title>Genomic adaptations of the halophilic Dead Sea filamentous fungus Eurotium rubrum.</title>
        <authorList>
            <person name="Kis-Papo T."/>
            <person name="Weig A.R."/>
            <person name="Riley R."/>
            <person name="Persoh D."/>
            <person name="Salamov A."/>
            <person name="Sun H."/>
            <person name="Lipzen A."/>
            <person name="Wasser S.P."/>
            <person name="Rambold G."/>
            <person name="Grigoriev I.V."/>
            <person name="Nevo E."/>
        </authorList>
    </citation>
    <scope>NUCLEOTIDE SEQUENCE [LARGE SCALE GENOMIC DNA]</scope>
    <source>
        <strain evidence="8">CBS 135680</strain>
    </source>
</reference>
<evidence type="ECO:0000256" key="5">
    <source>
        <dbReference type="ARBA" id="ARBA00023295"/>
    </source>
</evidence>
<evidence type="ECO:0000259" key="6">
    <source>
        <dbReference type="PROSITE" id="PS51186"/>
    </source>
</evidence>
<keyword evidence="3" id="KW-0325">Glycoprotein</keyword>
<dbReference type="Gene3D" id="3.40.630.30">
    <property type="match status" value="2"/>
</dbReference>
<dbReference type="GO" id="GO:0005975">
    <property type="term" value="P:carbohydrate metabolic process"/>
    <property type="evidence" value="ECO:0007669"/>
    <property type="project" value="InterPro"/>
</dbReference>
<proteinExistence type="inferred from homology"/>
<dbReference type="AlphaFoldDB" id="A0A017SCN7"/>
<keyword evidence="4" id="KW-0119">Carbohydrate metabolism</keyword>
<dbReference type="Pfam" id="PF00583">
    <property type="entry name" value="Acetyltransf_1"/>
    <property type="match status" value="1"/>
</dbReference>
<feature type="domain" description="N-acetyltransferase" evidence="6">
    <location>
        <begin position="539"/>
        <end position="716"/>
    </location>
</feature>
<dbReference type="Pfam" id="PF00933">
    <property type="entry name" value="Glyco_hydro_3"/>
    <property type="match status" value="1"/>
</dbReference>
<dbReference type="InterPro" id="IPR036962">
    <property type="entry name" value="Glyco_hydro_3_N_sf"/>
</dbReference>
<evidence type="ECO:0000256" key="2">
    <source>
        <dbReference type="ARBA" id="ARBA00022801"/>
    </source>
</evidence>
<keyword evidence="5" id="KW-0326">Glycosidase</keyword>
<keyword evidence="8" id="KW-1185">Reference proteome</keyword>
<dbReference type="InterPro" id="IPR036881">
    <property type="entry name" value="Glyco_hydro_3_C_sf"/>
</dbReference>
<dbReference type="PROSITE" id="PS51186">
    <property type="entry name" value="GNAT"/>
    <property type="match status" value="2"/>
</dbReference>
<comment type="similarity">
    <text evidence="1">Belongs to the glycosyl hydrolase 3 family.</text>
</comment>
<dbReference type="RefSeq" id="XP_040638390.1">
    <property type="nucleotide sequence ID" value="XM_040785481.1"/>
</dbReference>
<dbReference type="GO" id="GO:0016747">
    <property type="term" value="F:acyltransferase activity, transferring groups other than amino-acyl groups"/>
    <property type="evidence" value="ECO:0007669"/>
    <property type="project" value="InterPro"/>
</dbReference>
<evidence type="ECO:0000256" key="3">
    <source>
        <dbReference type="ARBA" id="ARBA00023180"/>
    </source>
</evidence>